<dbReference type="InterPro" id="IPR015813">
    <property type="entry name" value="Pyrv/PenolPyrv_kinase-like_dom"/>
</dbReference>
<dbReference type="PANTHER" id="PTHR32308:SF10">
    <property type="entry name" value="CITRATE LYASE SUBUNIT BETA"/>
    <property type="match status" value="1"/>
</dbReference>
<keyword evidence="6" id="KW-1185">Reference proteome</keyword>
<reference evidence="6" key="1">
    <citation type="journal article" date="2019" name="Int. J. Syst. Evol. Microbiol.">
        <title>The Global Catalogue of Microorganisms (GCM) 10K type strain sequencing project: providing services to taxonomists for standard genome sequencing and annotation.</title>
        <authorList>
            <consortium name="The Broad Institute Genomics Platform"/>
            <consortium name="The Broad Institute Genome Sequencing Center for Infectious Disease"/>
            <person name="Wu L."/>
            <person name="Ma J."/>
        </authorList>
    </citation>
    <scope>NUCLEOTIDE SEQUENCE [LARGE SCALE GENOMIC DNA]</scope>
    <source>
        <strain evidence="6">JCM 17839</strain>
    </source>
</reference>
<sequence>MNAPLPTTGSREIAPELARSWLLVAATRPETFDEAARSHADAVVLDVEDAVDASHKDSAREDVVRWLHGAGPDGEPHRAWVRINDATSEHWSPDLDGLRDAPGLQGVMLAKTEWGGQVMDTFNRLGARVPVVALVESAVGIENATEIARAKGAFRLAFGSGDFRRDTGMSADREAMAYPRARLVISSRAGGLPGPIDGPTVGSSHPILREQSAITVSMGMTGKLCLQADQTPVVNEVISPTRTDVEWAYEFLEDFDARGRIVRDGSDLPRLGRARKIMQLAEAFGVLPAPR</sequence>
<comment type="caution">
    <text evidence="5">The sequence shown here is derived from an EMBL/GenBank/DDBJ whole genome shotgun (WGS) entry which is preliminary data.</text>
</comment>
<dbReference type="Proteomes" id="UP001500731">
    <property type="component" value="Unassembled WGS sequence"/>
</dbReference>
<evidence type="ECO:0000259" key="4">
    <source>
        <dbReference type="Pfam" id="PF03328"/>
    </source>
</evidence>
<comment type="cofactor">
    <cofactor evidence="1">
        <name>Mg(2+)</name>
        <dbReference type="ChEBI" id="CHEBI:18420"/>
    </cofactor>
</comment>
<dbReference type="InterPro" id="IPR005000">
    <property type="entry name" value="Aldolase/citrate-lyase_domain"/>
</dbReference>
<evidence type="ECO:0000256" key="1">
    <source>
        <dbReference type="ARBA" id="ARBA00001946"/>
    </source>
</evidence>
<accession>A0ABP8P4A1</accession>
<evidence type="ECO:0000256" key="3">
    <source>
        <dbReference type="ARBA" id="ARBA00022842"/>
    </source>
</evidence>
<dbReference type="InterPro" id="IPR011206">
    <property type="entry name" value="Citrate_lyase_beta/mcl1/mcl2"/>
</dbReference>
<protein>
    <submittedName>
        <fullName evidence="5">CoA ester lyase</fullName>
    </submittedName>
</protein>
<dbReference type="Pfam" id="PF03328">
    <property type="entry name" value="HpcH_HpaI"/>
    <property type="match status" value="1"/>
</dbReference>
<keyword evidence="2" id="KW-0479">Metal-binding</keyword>
<evidence type="ECO:0000313" key="6">
    <source>
        <dbReference type="Proteomes" id="UP001500731"/>
    </source>
</evidence>
<dbReference type="PANTHER" id="PTHR32308">
    <property type="entry name" value="LYASE BETA SUBUNIT, PUTATIVE (AFU_ORTHOLOGUE AFUA_4G13030)-RELATED"/>
    <property type="match status" value="1"/>
</dbReference>
<dbReference type="RefSeq" id="WP_345184265.1">
    <property type="nucleotide sequence ID" value="NZ_BAABGP010000004.1"/>
</dbReference>
<evidence type="ECO:0000256" key="2">
    <source>
        <dbReference type="ARBA" id="ARBA00022723"/>
    </source>
</evidence>
<gene>
    <name evidence="5" type="ORF">GCM10023171_06300</name>
</gene>
<evidence type="ECO:0000313" key="5">
    <source>
        <dbReference type="EMBL" id="GAA4480059.1"/>
    </source>
</evidence>
<dbReference type="Gene3D" id="3.20.20.60">
    <property type="entry name" value="Phosphoenolpyruvate-binding domains"/>
    <property type="match status" value="1"/>
</dbReference>
<keyword evidence="5" id="KW-0456">Lyase</keyword>
<dbReference type="InterPro" id="IPR040442">
    <property type="entry name" value="Pyrv_kinase-like_dom_sf"/>
</dbReference>
<dbReference type="GO" id="GO:0016829">
    <property type="term" value="F:lyase activity"/>
    <property type="evidence" value="ECO:0007669"/>
    <property type="project" value="UniProtKB-KW"/>
</dbReference>
<dbReference type="SUPFAM" id="SSF51621">
    <property type="entry name" value="Phosphoenolpyruvate/pyruvate domain"/>
    <property type="match status" value="1"/>
</dbReference>
<feature type="domain" description="HpcH/HpaI aldolase/citrate lyase" evidence="4">
    <location>
        <begin position="19"/>
        <end position="226"/>
    </location>
</feature>
<name>A0ABP8P4A1_9MICO</name>
<dbReference type="PIRSF" id="PIRSF015582">
    <property type="entry name" value="Cit_lyase_B"/>
    <property type="match status" value="1"/>
</dbReference>
<dbReference type="EMBL" id="BAABGP010000004">
    <property type="protein sequence ID" value="GAA4480059.1"/>
    <property type="molecule type" value="Genomic_DNA"/>
</dbReference>
<organism evidence="5 6">
    <name type="scientific">Microbacterium panaciterrae</name>
    <dbReference type="NCBI Taxonomy" id="985759"/>
    <lineage>
        <taxon>Bacteria</taxon>
        <taxon>Bacillati</taxon>
        <taxon>Actinomycetota</taxon>
        <taxon>Actinomycetes</taxon>
        <taxon>Micrococcales</taxon>
        <taxon>Microbacteriaceae</taxon>
        <taxon>Microbacterium</taxon>
    </lineage>
</organism>
<keyword evidence="3" id="KW-0460">Magnesium</keyword>
<proteinExistence type="predicted"/>